<feature type="compositionally biased region" description="Polar residues" evidence="1">
    <location>
        <begin position="103"/>
        <end position="114"/>
    </location>
</feature>
<protein>
    <submittedName>
        <fullName evidence="2">Uncharacterized protein</fullName>
    </submittedName>
</protein>
<name>A0A1L7X5V0_9HELO</name>
<feature type="region of interest" description="Disordered" evidence="1">
    <location>
        <begin position="59"/>
        <end position="135"/>
    </location>
</feature>
<feature type="compositionally biased region" description="Polar residues" evidence="1">
    <location>
        <begin position="122"/>
        <end position="135"/>
    </location>
</feature>
<accession>A0A1L7X5V0</accession>
<reference evidence="2 3" key="1">
    <citation type="submission" date="2016-03" db="EMBL/GenBank/DDBJ databases">
        <authorList>
            <person name="Ploux O."/>
        </authorList>
    </citation>
    <scope>NUCLEOTIDE SEQUENCE [LARGE SCALE GENOMIC DNA]</scope>
    <source>
        <strain evidence="2 3">UAMH 11012</strain>
    </source>
</reference>
<keyword evidence="3" id="KW-1185">Reference proteome</keyword>
<dbReference type="EMBL" id="FJOG01000016">
    <property type="protein sequence ID" value="CZR60407.1"/>
    <property type="molecule type" value="Genomic_DNA"/>
</dbReference>
<evidence type="ECO:0000313" key="3">
    <source>
        <dbReference type="Proteomes" id="UP000184330"/>
    </source>
</evidence>
<evidence type="ECO:0000256" key="1">
    <source>
        <dbReference type="SAM" id="MobiDB-lite"/>
    </source>
</evidence>
<feature type="compositionally biased region" description="Acidic residues" evidence="1">
    <location>
        <begin position="77"/>
        <end position="90"/>
    </location>
</feature>
<evidence type="ECO:0000313" key="2">
    <source>
        <dbReference type="EMBL" id="CZR60407.1"/>
    </source>
</evidence>
<dbReference type="AlphaFoldDB" id="A0A1L7X5V0"/>
<feature type="region of interest" description="Disordered" evidence="1">
    <location>
        <begin position="331"/>
        <end position="376"/>
    </location>
</feature>
<dbReference type="OrthoDB" id="3519912at2759"/>
<organism evidence="2 3">
    <name type="scientific">Phialocephala subalpina</name>
    <dbReference type="NCBI Taxonomy" id="576137"/>
    <lineage>
        <taxon>Eukaryota</taxon>
        <taxon>Fungi</taxon>
        <taxon>Dikarya</taxon>
        <taxon>Ascomycota</taxon>
        <taxon>Pezizomycotina</taxon>
        <taxon>Leotiomycetes</taxon>
        <taxon>Helotiales</taxon>
        <taxon>Mollisiaceae</taxon>
        <taxon>Phialocephala</taxon>
        <taxon>Phialocephala fortinii species complex</taxon>
    </lineage>
</organism>
<dbReference type="Proteomes" id="UP000184330">
    <property type="component" value="Unassembled WGS sequence"/>
</dbReference>
<gene>
    <name evidence="2" type="ORF">PAC_10303</name>
</gene>
<sequence length="376" mass="42353">MNIVWMKERKRKAPKKLQAVIKVDEKNKQAFDAVPDLKTKIENRLIEMNRRRQQAKLEKQLLEEGSEVTPVTSGIDGAEEEPNLDLDDQVDTSPNDIEDGIRRTTSAQGGQQEDSMAHQDQHGTQPAATTHSSMTPQEKLWWSMTFEELYQHAQSKNFGKGGKEGRKAGRIRIIKWLCQKERIRPYIAPITPVVEATTTIARPILRPTGAISHPEAILRTSDPDLQELIKEAEAKYKKWPAADLLALALQRSYQLLKDSNGKLPSKSIAAMAIWLASWDILKSEREKKWWLGDGIDLVNKAKAMGYQGPSRKYEVIVWLRSTPEASEVEVTEIAEPTPNKRAAAEAGLPHSNRRAKGSKRPHETASEGWASLKFSK</sequence>
<proteinExistence type="predicted"/>